<reference evidence="2 3" key="1">
    <citation type="submission" date="2018-06" db="EMBL/GenBank/DDBJ databases">
        <title>Comparative genomics reveals the genomic features of Rhizophagus irregularis, R. cerebriforme, R. diaphanum and Gigaspora rosea, and their symbiotic lifestyle signature.</title>
        <authorList>
            <person name="Morin E."/>
            <person name="San Clemente H."/>
            <person name="Chen E.C.H."/>
            <person name="De La Providencia I."/>
            <person name="Hainaut M."/>
            <person name="Kuo A."/>
            <person name="Kohler A."/>
            <person name="Murat C."/>
            <person name="Tang N."/>
            <person name="Roy S."/>
            <person name="Loubradou J."/>
            <person name="Henrissat B."/>
            <person name="Grigoriev I.V."/>
            <person name="Corradi N."/>
            <person name="Roux C."/>
            <person name="Martin F.M."/>
        </authorList>
    </citation>
    <scope>NUCLEOTIDE SEQUENCE [LARGE SCALE GENOMIC DNA]</scope>
    <source>
        <strain evidence="2 3">DAOM 227022</strain>
    </source>
</reference>
<organism evidence="2 3">
    <name type="scientific">Glomus cerebriforme</name>
    <dbReference type="NCBI Taxonomy" id="658196"/>
    <lineage>
        <taxon>Eukaryota</taxon>
        <taxon>Fungi</taxon>
        <taxon>Fungi incertae sedis</taxon>
        <taxon>Mucoromycota</taxon>
        <taxon>Glomeromycotina</taxon>
        <taxon>Glomeromycetes</taxon>
        <taxon>Glomerales</taxon>
        <taxon>Glomeraceae</taxon>
        <taxon>Glomus</taxon>
    </lineage>
</organism>
<feature type="transmembrane region" description="Helical" evidence="1">
    <location>
        <begin position="108"/>
        <end position="129"/>
    </location>
</feature>
<gene>
    <name evidence="2" type="ORF">C1645_820860</name>
</gene>
<dbReference type="Proteomes" id="UP000265703">
    <property type="component" value="Unassembled WGS sequence"/>
</dbReference>
<dbReference type="AlphaFoldDB" id="A0A397T3E2"/>
<feature type="transmembrane region" description="Helical" evidence="1">
    <location>
        <begin position="54"/>
        <end position="77"/>
    </location>
</feature>
<feature type="transmembrane region" description="Helical" evidence="1">
    <location>
        <begin position="7"/>
        <end position="30"/>
    </location>
</feature>
<dbReference type="EMBL" id="QKYT01000129">
    <property type="protein sequence ID" value="RIA92342.1"/>
    <property type="molecule type" value="Genomic_DNA"/>
</dbReference>
<protein>
    <submittedName>
        <fullName evidence="2">Uncharacterized protein</fullName>
    </submittedName>
</protein>
<keyword evidence="1" id="KW-1133">Transmembrane helix</keyword>
<evidence type="ECO:0000313" key="2">
    <source>
        <dbReference type="EMBL" id="RIA92342.1"/>
    </source>
</evidence>
<keyword evidence="1" id="KW-0812">Transmembrane</keyword>
<dbReference type="OrthoDB" id="2447777at2759"/>
<evidence type="ECO:0000256" key="1">
    <source>
        <dbReference type="SAM" id="Phobius"/>
    </source>
</evidence>
<name>A0A397T3E2_9GLOM</name>
<keyword evidence="1" id="KW-0472">Membrane</keyword>
<comment type="caution">
    <text evidence="2">The sequence shown here is derived from an EMBL/GenBank/DDBJ whole genome shotgun (WGS) entry which is preliminary data.</text>
</comment>
<sequence>MEQDNKLHLICLLILALTGSSYIGYSVLLFNKAGYFEISDYFIKNFGFNRCKSLIISNIVVYFFGAITIICFFIANVGRFNIVKKFKAKVIGSFKILKRFNNNSFIKILRWIHIITLIVYPAIISGYLISTNSTITKVAFGICSISFTRLVEHFGDGPEKINTAISFYLNFDNANNKEQIKNMKKLKKVIEEQTTKKNI</sequence>
<evidence type="ECO:0000313" key="3">
    <source>
        <dbReference type="Proteomes" id="UP000265703"/>
    </source>
</evidence>
<proteinExistence type="predicted"/>
<keyword evidence="3" id="KW-1185">Reference proteome</keyword>
<accession>A0A397T3E2</accession>